<keyword evidence="12 15" id="KW-1133">Transmembrane helix</keyword>
<evidence type="ECO:0000256" key="2">
    <source>
        <dbReference type="ARBA" id="ARBA00004429"/>
    </source>
</evidence>
<evidence type="ECO:0000256" key="6">
    <source>
        <dbReference type="ARBA" id="ARBA00022553"/>
    </source>
</evidence>
<name>A0A6F8VC10_9PROT</name>
<dbReference type="Gene3D" id="3.30.450.300">
    <property type="entry name" value="Sensor histidine kinase RisS, periplasmic domain"/>
    <property type="match status" value="1"/>
</dbReference>
<evidence type="ECO:0000256" key="4">
    <source>
        <dbReference type="ARBA" id="ARBA00022475"/>
    </source>
</evidence>
<evidence type="ECO:0000256" key="8">
    <source>
        <dbReference type="ARBA" id="ARBA00022692"/>
    </source>
</evidence>
<dbReference type="SUPFAM" id="SSF55874">
    <property type="entry name" value="ATPase domain of HSP90 chaperone/DNA topoisomerase II/histidine kinase"/>
    <property type="match status" value="1"/>
</dbReference>
<keyword evidence="7" id="KW-0808">Transferase</keyword>
<dbReference type="SMART" id="SM00388">
    <property type="entry name" value="HisKA"/>
    <property type="match status" value="1"/>
</dbReference>
<dbReference type="Pfam" id="PF00672">
    <property type="entry name" value="HAMP"/>
    <property type="match status" value="1"/>
</dbReference>
<dbReference type="SMART" id="SM00304">
    <property type="entry name" value="HAMP"/>
    <property type="match status" value="1"/>
</dbReference>
<keyword evidence="5" id="KW-0997">Cell inner membrane</keyword>
<keyword evidence="4" id="KW-1003">Cell membrane</keyword>
<dbReference type="PANTHER" id="PTHR44936:SF5">
    <property type="entry name" value="SENSOR HISTIDINE KINASE ENVZ"/>
    <property type="match status" value="1"/>
</dbReference>
<accession>A0A6F8VC10</accession>
<keyword evidence="14 15" id="KW-0472">Membrane</keyword>
<evidence type="ECO:0000256" key="7">
    <source>
        <dbReference type="ARBA" id="ARBA00022679"/>
    </source>
</evidence>
<evidence type="ECO:0000256" key="1">
    <source>
        <dbReference type="ARBA" id="ARBA00000085"/>
    </source>
</evidence>
<dbReference type="CDD" id="cd00082">
    <property type="entry name" value="HisKA"/>
    <property type="match status" value="1"/>
</dbReference>
<evidence type="ECO:0000256" key="10">
    <source>
        <dbReference type="ARBA" id="ARBA00022777"/>
    </source>
</evidence>
<evidence type="ECO:0000259" key="17">
    <source>
        <dbReference type="PROSITE" id="PS50885"/>
    </source>
</evidence>
<dbReference type="Gene3D" id="1.10.8.500">
    <property type="entry name" value="HAMP domain in histidine kinase"/>
    <property type="match status" value="1"/>
</dbReference>
<dbReference type="EC" id="2.7.13.3" evidence="3"/>
<comment type="subcellular location">
    <subcellularLocation>
        <location evidence="2">Cell inner membrane</location>
        <topology evidence="2">Multi-pass membrane protein</topology>
    </subcellularLocation>
</comment>
<evidence type="ECO:0000256" key="11">
    <source>
        <dbReference type="ARBA" id="ARBA00022840"/>
    </source>
</evidence>
<dbReference type="PRINTS" id="PR00344">
    <property type="entry name" value="BCTRLSENSOR"/>
</dbReference>
<dbReference type="GO" id="GO:0005524">
    <property type="term" value="F:ATP binding"/>
    <property type="evidence" value="ECO:0007669"/>
    <property type="project" value="UniProtKB-KW"/>
</dbReference>
<dbReference type="InterPro" id="IPR050980">
    <property type="entry name" value="2C_sensor_his_kinase"/>
</dbReference>
<reference evidence="19" key="1">
    <citation type="submission" date="2020-03" db="EMBL/GenBank/DDBJ databases">
        <title>Complete genome sequence of sulfur-oxidizing bacterium skT11.</title>
        <authorList>
            <person name="Kanda M."/>
            <person name="Kojima H."/>
            <person name="Fukui M."/>
        </authorList>
    </citation>
    <scope>NUCLEOTIDE SEQUENCE [LARGE SCALE GENOMIC DNA]</scope>
    <source>
        <strain evidence="19">skT11</strain>
    </source>
</reference>
<evidence type="ECO:0000256" key="5">
    <source>
        <dbReference type="ARBA" id="ARBA00022519"/>
    </source>
</evidence>
<dbReference type="SUPFAM" id="SSF47384">
    <property type="entry name" value="Homodimeric domain of signal transducing histidine kinase"/>
    <property type="match status" value="1"/>
</dbReference>
<evidence type="ECO:0000256" key="15">
    <source>
        <dbReference type="SAM" id="Phobius"/>
    </source>
</evidence>
<evidence type="ECO:0000256" key="13">
    <source>
        <dbReference type="ARBA" id="ARBA00023012"/>
    </source>
</evidence>
<keyword evidence="13" id="KW-0902">Two-component regulatory system</keyword>
<evidence type="ECO:0000259" key="16">
    <source>
        <dbReference type="PROSITE" id="PS50109"/>
    </source>
</evidence>
<comment type="catalytic activity">
    <reaction evidence="1">
        <text>ATP + protein L-histidine = ADP + protein N-phospho-L-histidine.</text>
        <dbReference type="EC" id="2.7.13.3"/>
    </reaction>
</comment>
<dbReference type="InterPro" id="IPR004358">
    <property type="entry name" value="Sig_transdc_His_kin-like_C"/>
</dbReference>
<sequence>MTLPARRHSLFRSTATTLAVALFLFQAITLSVTVYFVMQPMAKRSADDLAALIVLSAQTWAELPPQTRPDFELELAEKHNLWLFQATTLLPDHNHLFMPYLFMLESALEKRLGRPIEIKVTQWEQPWLWVEFPVGVHQLRIGFPREHLGVNPTAALLLVLSTTVALTLLSSVILARRISRPLAKLSAAAERVGQGNAPETLPESGPDELARLAHTFNRMALQVQELLANRTTLLAGISHDLRTPLARMRLAVEMLPREADPKLVDRLQHDLDEMNRLIGEFIELSRGLEKEAAQEIDLTELLRELVDDARNGGAQIEWPGQEPCVRPVGPMALRRILANLIGNAVRYGAGLPVAIECACGKVNVVIRVLDRGPGIPPDQVESVFRPFFRLESSRSSATGGSGLGLAIARQLADANGWKIELLPREGGGTEARLTIP</sequence>
<dbReference type="CDD" id="cd06225">
    <property type="entry name" value="HAMP"/>
    <property type="match status" value="1"/>
</dbReference>
<keyword evidence="10" id="KW-0418">Kinase</keyword>
<dbReference type="AlphaFoldDB" id="A0A6F8VC10"/>
<dbReference type="InterPro" id="IPR005467">
    <property type="entry name" value="His_kinase_dom"/>
</dbReference>
<dbReference type="InterPro" id="IPR003594">
    <property type="entry name" value="HATPase_dom"/>
</dbReference>
<keyword evidence="6" id="KW-0597">Phosphoprotein</keyword>
<protein>
    <recommendedName>
        <fullName evidence="3">histidine kinase</fullName>
        <ecNumber evidence="3">2.7.13.3</ecNumber>
    </recommendedName>
</protein>
<dbReference type="PANTHER" id="PTHR44936">
    <property type="entry name" value="SENSOR PROTEIN CREC"/>
    <property type="match status" value="1"/>
</dbReference>
<dbReference type="InterPro" id="IPR036890">
    <property type="entry name" value="HATPase_C_sf"/>
</dbReference>
<dbReference type="GO" id="GO:0000155">
    <property type="term" value="F:phosphorelay sensor kinase activity"/>
    <property type="evidence" value="ECO:0007669"/>
    <property type="project" value="InterPro"/>
</dbReference>
<dbReference type="RefSeq" id="WP_173061718.1">
    <property type="nucleotide sequence ID" value="NZ_AP022853.1"/>
</dbReference>
<evidence type="ECO:0000256" key="3">
    <source>
        <dbReference type="ARBA" id="ARBA00012438"/>
    </source>
</evidence>
<keyword evidence="8 15" id="KW-0812">Transmembrane</keyword>
<dbReference type="InterPro" id="IPR003661">
    <property type="entry name" value="HisK_dim/P_dom"/>
</dbReference>
<dbReference type="Pfam" id="PF02518">
    <property type="entry name" value="HATPase_c"/>
    <property type="match status" value="1"/>
</dbReference>
<dbReference type="PROSITE" id="PS50109">
    <property type="entry name" value="HIS_KIN"/>
    <property type="match status" value="1"/>
</dbReference>
<evidence type="ECO:0000256" key="14">
    <source>
        <dbReference type="ARBA" id="ARBA00023136"/>
    </source>
</evidence>
<evidence type="ECO:0000256" key="12">
    <source>
        <dbReference type="ARBA" id="ARBA00022989"/>
    </source>
</evidence>
<proteinExistence type="predicted"/>
<evidence type="ECO:0000313" key="18">
    <source>
        <dbReference type="EMBL" id="BCB26279.1"/>
    </source>
</evidence>
<keyword evidence="19" id="KW-1185">Reference proteome</keyword>
<dbReference type="KEGG" id="slac:SKTS_11650"/>
<evidence type="ECO:0000256" key="9">
    <source>
        <dbReference type="ARBA" id="ARBA00022741"/>
    </source>
</evidence>
<evidence type="ECO:0000313" key="19">
    <source>
        <dbReference type="Proteomes" id="UP000502260"/>
    </source>
</evidence>
<feature type="domain" description="HAMP" evidence="17">
    <location>
        <begin position="176"/>
        <end position="228"/>
    </location>
</feature>
<organism evidence="18 19">
    <name type="scientific">Sulfurimicrobium lacus</name>
    <dbReference type="NCBI Taxonomy" id="2715678"/>
    <lineage>
        <taxon>Bacteria</taxon>
        <taxon>Pseudomonadati</taxon>
        <taxon>Pseudomonadota</taxon>
        <taxon>Betaproteobacteria</taxon>
        <taxon>Nitrosomonadales</taxon>
        <taxon>Sulfuricellaceae</taxon>
        <taxon>Sulfurimicrobium</taxon>
    </lineage>
</organism>
<dbReference type="EMBL" id="AP022853">
    <property type="protein sequence ID" value="BCB26279.1"/>
    <property type="molecule type" value="Genomic_DNA"/>
</dbReference>
<dbReference type="Gene3D" id="3.30.565.10">
    <property type="entry name" value="Histidine kinase-like ATPase, C-terminal domain"/>
    <property type="match status" value="1"/>
</dbReference>
<dbReference type="Pfam" id="PF00512">
    <property type="entry name" value="HisKA"/>
    <property type="match status" value="1"/>
</dbReference>
<gene>
    <name evidence="18" type="ORF">SKTS_11650</name>
</gene>
<dbReference type="GO" id="GO:0005886">
    <property type="term" value="C:plasma membrane"/>
    <property type="evidence" value="ECO:0007669"/>
    <property type="project" value="UniProtKB-SubCell"/>
</dbReference>
<keyword evidence="11" id="KW-0067">ATP-binding</keyword>
<feature type="transmembrane region" description="Helical" evidence="15">
    <location>
        <begin position="154"/>
        <end position="175"/>
    </location>
</feature>
<feature type="domain" description="Histidine kinase" evidence="16">
    <location>
        <begin position="236"/>
        <end position="436"/>
    </location>
</feature>
<dbReference type="SMART" id="SM00387">
    <property type="entry name" value="HATPase_c"/>
    <property type="match status" value="1"/>
</dbReference>
<dbReference type="InterPro" id="IPR038421">
    <property type="entry name" value="RisS_PPD_sf"/>
</dbReference>
<dbReference type="PROSITE" id="PS50885">
    <property type="entry name" value="HAMP"/>
    <property type="match status" value="1"/>
</dbReference>
<dbReference type="SUPFAM" id="SSF158472">
    <property type="entry name" value="HAMP domain-like"/>
    <property type="match status" value="1"/>
</dbReference>
<dbReference type="InterPro" id="IPR036097">
    <property type="entry name" value="HisK_dim/P_sf"/>
</dbReference>
<dbReference type="Proteomes" id="UP000502260">
    <property type="component" value="Chromosome"/>
</dbReference>
<keyword evidence="9" id="KW-0547">Nucleotide-binding</keyword>
<dbReference type="Gene3D" id="1.10.287.130">
    <property type="match status" value="1"/>
</dbReference>
<dbReference type="InterPro" id="IPR003660">
    <property type="entry name" value="HAMP_dom"/>
</dbReference>